<dbReference type="Proteomes" id="UP001151079">
    <property type="component" value="Unassembled WGS sequence"/>
</dbReference>
<dbReference type="AlphaFoldDB" id="A0A9X2YTQ0"/>
<evidence type="ECO:0000256" key="1">
    <source>
        <dbReference type="SAM" id="Phobius"/>
    </source>
</evidence>
<accession>A0A9X2YTQ0</accession>
<dbReference type="EMBL" id="JAOZEW010000003">
    <property type="protein sequence ID" value="MCV9926883.1"/>
    <property type="molecule type" value="Genomic_DNA"/>
</dbReference>
<protein>
    <submittedName>
        <fullName evidence="2">Uncharacterized protein</fullName>
    </submittedName>
</protein>
<evidence type="ECO:0000313" key="3">
    <source>
        <dbReference type="Proteomes" id="UP001151079"/>
    </source>
</evidence>
<dbReference type="RefSeq" id="WP_264205062.1">
    <property type="nucleotide sequence ID" value="NZ_JAOZEW010000003.1"/>
</dbReference>
<keyword evidence="1" id="KW-0812">Transmembrane</keyword>
<gene>
    <name evidence="2" type="ORF">OIU83_04440</name>
</gene>
<evidence type="ECO:0000313" key="2">
    <source>
        <dbReference type="EMBL" id="MCV9926883.1"/>
    </source>
</evidence>
<keyword evidence="1" id="KW-0472">Membrane</keyword>
<keyword evidence="3" id="KW-1185">Reference proteome</keyword>
<sequence>MKKLRIPIMIIAILIALYEQSSAEKNIYITVIAIAIFMIGMMQLSAKTPSKNQDKEEQDVD</sequence>
<feature type="transmembrane region" description="Helical" evidence="1">
    <location>
        <begin position="27"/>
        <end position="46"/>
    </location>
</feature>
<name>A0A9X2YTQ0_9FLAO</name>
<comment type="caution">
    <text evidence="2">The sequence shown here is derived from an EMBL/GenBank/DDBJ whole genome shotgun (WGS) entry which is preliminary data.</text>
</comment>
<keyword evidence="1" id="KW-1133">Transmembrane helix</keyword>
<proteinExistence type="predicted"/>
<organism evidence="2 3">
    <name type="scientific">Flavobacterium shii</name>
    <dbReference type="NCBI Taxonomy" id="2987687"/>
    <lineage>
        <taxon>Bacteria</taxon>
        <taxon>Pseudomonadati</taxon>
        <taxon>Bacteroidota</taxon>
        <taxon>Flavobacteriia</taxon>
        <taxon>Flavobacteriales</taxon>
        <taxon>Flavobacteriaceae</taxon>
        <taxon>Flavobacterium</taxon>
    </lineage>
</organism>
<reference evidence="2" key="1">
    <citation type="submission" date="2022-10" db="EMBL/GenBank/DDBJ databases">
        <title>Two novel species of Flavobacterium.</title>
        <authorList>
            <person name="Liu Q."/>
            <person name="Xin Y.-H."/>
        </authorList>
    </citation>
    <scope>NUCLEOTIDE SEQUENCE</scope>
    <source>
        <strain evidence="2">LS1R49</strain>
    </source>
</reference>